<proteinExistence type="predicted"/>
<accession>A0ABS7BQQ0</accession>
<gene>
    <name evidence="3" type="ORF">KZ820_14410</name>
</gene>
<evidence type="ECO:0000313" key="4">
    <source>
        <dbReference type="Proteomes" id="UP000759103"/>
    </source>
</evidence>
<organism evidence="3 4">
    <name type="scientific">Sphingomonas citri</name>
    <dbReference type="NCBI Taxonomy" id="2862499"/>
    <lineage>
        <taxon>Bacteria</taxon>
        <taxon>Pseudomonadati</taxon>
        <taxon>Pseudomonadota</taxon>
        <taxon>Alphaproteobacteria</taxon>
        <taxon>Sphingomonadales</taxon>
        <taxon>Sphingomonadaceae</taxon>
        <taxon>Sphingomonas</taxon>
    </lineage>
</organism>
<evidence type="ECO:0000313" key="3">
    <source>
        <dbReference type="EMBL" id="MBW6531931.1"/>
    </source>
</evidence>
<evidence type="ECO:0000259" key="2">
    <source>
        <dbReference type="Pfam" id="PF06791"/>
    </source>
</evidence>
<dbReference type="RefSeq" id="WP_219749310.1">
    <property type="nucleotide sequence ID" value="NZ_JAHXZN010000005.1"/>
</dbReference>
<reference evidence="3 4" key="1">
    <citation type="submission" date="2021-07" db="EMBL/GenBank/DDBJ databases">
        <title>Sphingomonas sp.</title>
        <authorList>
            <person name="Feng G."/>
            <person name="Li J."/>
            <person name="Pan M."/>
        </authorList>
    </citation>
    <scope>NUCLEOTIDE SEQUENCE [LARGE SCALE GENOMIC DNA]</scope>
    <source>
        <strain evidence="3 4">RRHST34</strain>
    </source>
</reference>
<dbReference type="Proteomes" id="UP000759103">
    <property type="component" value="Unassembled WGS sequence"/>
</dbReference>
<dbReference type="PANTHER" id="PTHR34491:SF74">
    <property type="entry name" value="DUF4456 DOMAIN-CONTAINING PROTEIN"/>
    <property type="match status" value="1"/>
</dbReference>
<comment type="caution">
    <text evidence="3">The sequence shown here is derived from an EMBL/GenBank/DDBJ whole genome shotgun (WGS) entry which is preliminary data.</text>
</comment>
<feature type="compositionally biased region" description="Polar residues" evidence="1">
    <location>
        <begin position="834"/>
        <end position="844"/>
    </location>
</feature>
<dbReference type="PANTHER" id="PTHR34491">
    <property type="entry name" value="A-TYPE INCLUSION PROTEIN, PUTATIVE-RELATED"/>
    <property type="match status" value="1"/>
</dbReference>
<protein>
    <submittedName>
        <fullName evidence="3">Phage tail length tape measure family protein</fullName>
    </submittedName>
</protein>
<dbReference type="InterPro" id="IPR009628">
    <property type="entry name" value="Phage_tape_measure_N"/>
</dbReference>
<name>A0ABS7BQQ0_9SPHN</name>
<keyword evidence="4" id="KW-1185">Reference proteome</keyword>
<feature type="region of interest" description="Disordered" evidence="1">
    <location>
        <begin position="832"/>
        <end position="851"/>
    </location>
</feature>
<dbReference type="EMBL" id="JAHXZN010000005">
    <property type="protein sequence ID" value="MBW6531931.1"/>
    <property type="molecule type" value="Genomic_DNA"/>
</dbReference>
<dbReference type="Pfam" id="PF06791">
    <property type="entry name" value="TMP_2"/>
    <property type="match status" value="1"/>
</dbReference>
<evidence type="ECO:0000256" key="1">
    <source>
        <dbReference type="SAM" id="MobiDB-lite"/>
    </source>
</evidence>
<sequence>MADDGSPELSVGFTIESGNSEEQLRQIQQAMNTAERGVVGSAGRIEQATQSMVKADAAVAGFTLTANASSRVAASIARDRAQIEKTGESLVRQLERQNATFGMTKSEIQAARVEAAAFAAQEKGLTELAARLRAEQTLLNDRMAFGTKQHGAMAAAAGRNGFALKQVAIQMPDIVQGLLTGQKPMQVFIQQGGQIAQVAQMAEGGVKGFARELAGAALRFAPFAAAAAAAAGGFALFVRWINQGVTNDQLTRDLGKITGGANATRAELYKLKDETVTWGDVTKATFSIVGKDIQASFVGDVKGMSKGVKDVLDDLTGYAKSALAGIYAGLAGTRSYLGEIEKGGVLGLAKMAIGQGDPQLLEKTYGAAYKQADGYLTKLGARIRTQSITNARERIAEKVGFNTPKDTTDKHAESLARAAEATEAQIRNLYALAEAYNVSGGAALIAEARVKAESEAIRRRTDVEAAVNQQVRLAIAQRTSDASRSSASMRDEAAIQAEVNRMVTDGLTPAERAADLVRDRIAQLPLLQALEAAQQRGLRSEVERVTRALDEQRAAQASVAAAQIGDRFTRSEIADRERLEDLDAERRLIGATNVERARALAIIRATREATAMGAGAGTPNGDDYIARQAEIAARAEQNTIAQRRFNDELGFTADKLDLIAQNASDAARGMADAFGDTGRALGGMASIFADFSARQARAQLVRNQNIRAGADAERENAKFAIAQSNAQIGLFGDMTAAAKGFFGEKSRGYAALQAAEKVYRAFEFAMSVRAMVQDVSETISSVANSGARAAAAGAEGVANQSKLPFPFNLAAMAATAAALVAAGVTIFSGGGRGSSAQPTNTGTGTVLGDPTAKSESLKRSIDALREVDLVTSVYAREMASSLRSIENAIGGVAAQVVRAGDVNASAGITEGFQKNLIGSVLSKIPLIGGILGGLFGSKTEVTGSGLYAKGQTLESILGRGFDASYYSDIKKTSSFLGIKTGTKTSTQYAGASGELEGQFTLILRQFNDAITAAAEPLGQSADAFQARLNGFVVNIGKVDLKGLTGEQIEEKLNAIFGAAADNMANAAFPGLSRFQRAGEGAFETLTRVASTVEAVTTALNLLGGSSRDLGIDIKVALADQFDSVSDFTSAVSAYAEAFYTQKERQAAQAAQMNRVFASLGLTMPGSLAAFRQLVEAQDLTTAAGRSTYAALLNLAPAFADLEKAMDGAKSAADVLAERQDLERQLLELAGDTAAIRALDLAKLDASNRALQEQVWAVQDAQAAAKAADELRQAWTSVGDSIMDEVNRIRGLTEADTGGGFATLMGRFNAATDAARAGDQDAAKTLPGLSQALLAAAADAATSRQELDRIQAQTASSLEATYQALSAFTGASPATSTAALLTAAMAQAAAAPGAANDTQAASMDALRQEITDVLRSQLAQMVDVASSNRKIATKFDDVTAASGGDAISVQAA</sequence>
<feature type="domain" description="Bacteriophage tail tape measure N-terminal" evidence="2">
    <location>
        <begin position="151"/>
        <end position="274"/>
    </location>
</feature>